<dbReference type="EMBL" id="CP138586">
    <property type="protein sequence ID" value="WPH02097.1"/>
    <property type="molecule type" value="Genomic_DNA"/>
</dbReference>
<reference evidence="2 3" key="1">
    <citation type="submission" date="2023-11" db="EMBL/GenBank/DDBJ databases">
        <title>An acidophilic fungus is an integral part of prey digestion in a carnivorous sundew plant.</title>
        <authorList>
            <person name="Tsai I.J."/>
        </authorList>
    </citation>
    <scope>NUCLEOTIDE SEQUENCE [LARGE SCALE GENOMIC DNA]</scope>
    <source>
        <strain evidence="2">169a</strain>
    </source>
</reference>
<evidence type="ECO:0000313" key="2">
    <source>
        <dbReference type="EMBL" id="WPH02097.1"/>
    </source>
</evidence>
<dbReference type="Proteomes" id="UP001303373">
    <property type="component" value="Chromosome 7"/>
</dbReference>
<feature type="region of interest" description="Disordered" evidence="1">
    <location>
        <begin position="185"/>
        <end position="249"/>
    </location>
</feature>
<dbReference type="PANTHER" id="PTHR40644">
    <property type="entry name" value="UPF0653 PROTEIN C607.02C"/>
    <property type="match status" value="1"/>
</dbReference>
<proteinExistence type="predicted"/>
<dbReference type="PANTHER" id="PTHR40644:SF1">
    <property type="entry name" value="UPF0653 PROTEIN C607.02C"/>
    <property type="match status" value="1"/>
</dbReference>
<dbReference type="AlphaFoldDB" id="A0AAQ3M557"/>
<evidence type="ECO:0000313" key="3">
    <source>
        <dbReference type="Proteomes" id="UP001303373"/>
    </source>
</evidence>
<accession>A0AAQ3M557</accession>
<keyword evidence="3" id="KW-1185">Reference proteome</keyword>
<protein>
    <recommendedName>
        <fullName evidence="4">Urease accessory protein UreD</fullName>
    </recommendedName>
</protein>
<organism evidence="2 3">
    <name type="scientific">Acrodontium crateriforme</name>
    <dbReference type="NCBI Taxonomy" id="150365"/>
    <lineage>
        <taxon>Eukaryota</taxon>
        <taxon>Fungi</taxon>
        <taxon>Dikarya</taxon>
        <taxon>Ascomycota</taxon>
        <taxon>Pezizomycotina</taxon>
        <taxon>Dothideomycetes</taxon>
        <taxon>Dothideomycetidae</taxon>
        <taxon>Mycosphaerellales</taxon>
        <taxon>Teratosphaeriaceae</taxon>
        <taxon>Acrodontium</taxon>
    </lineage>
</organism>
<evidence type="ECO:0008006" key="4">
    <source>
        <dbReference type="Google" id="ProtNLM"/>
    </source>
</evidence>
<feature type="compositionally biased region" description="Basic and acidic residues" evidence="1">
    <location>
        <begin position="111"/>
        <end position="121"/>
    </location>
</feature>
<name>A0AAQ3M557_9PEZI</name>
<evidence type="ECO:0000256" key="1">
    <source>
        <dbReference type="SAM" id="MobiDB-lite"/>
    </source>
</evidence>
<feature type="region of interest" description="Disordered" evidence="1">
    <location>
        <begin position="1"/>
        <end position="124"/>
    </location>
</feature>
<sequence length="311" mass="35533">MPHKHTRKRGADDGDYNLPPTVHAKPLPTFDNTAKNKKKQEDVKRKKDKRKRAKIDGYGEDDTPRAFARMIQQQGSHKRHSGLDNGERRATKKQKTDQTGNSSAPAPPKEAVTEKERREIPKILPGERLADYSARVDQALPVAGLAKKGNKKIEGLKERQTKTEKRLHKMYAQWREDDAKYKERLEEQQELEEEEEEEKQAQYGGQNIQLPQGKRARRKQMVGEATDKDDDPWAILKKRREAPKGLHDVVQAPPTLKAVKEKFKVRNVNGAGVRVANVPTAAGSLKRREELSDARQEVIERYRQMMKNSGA</sequence>
<gene>
    <name evidence="2" type="ORF">R9X50_00495200</name>
</gene>
<feature type="compositionally biased region" description="Acidic residues" evidence="1">
    <location>
        <begin position="188"/>
        <end position="198"/>
    </location>
</feature>